<accession>A0AAD5RKV8</accession>
<keyword evidence="1" id="KW-1133">Transmembrane helix</keyword>
<keyword evidence="3" id="KW-1185">Reference proteome</keyword>
<dbReference type="GO" id="GO:0000329">
    <property type="term" value="C:fungal-type vacuole membrane"/>
    <property type="evidence" value="ECO:0007669"/>
    <property type="project" value="InterPro"/>
</dbReference>
<organism evidence="2 3">
    <name type="scientific">Zalerion maritima</name>
    <dbReference type="NCBI Taxonomy" id="339359"/>
    <lineage>
        <taxon>Eukaryota</taxon>
        <taxon>Fungi</taxon>
        <taxon>Dikarya</taxon>
        <taxon>Ascomycota</taxon>
        <taxon>Pezizomycotina</taxon>
        <taxon>Sordariomycetes</taxon>
        <taxon>Lulworthiomycetidae</taxon>
        <taxon>Lulworthiales</taxon>
        <taxon>Lulworthiaceae</taxon>
        <taxon>Zalerion</taxon>
    </lineage>
</organism>
<evidence type="ECO:0000313" key="2">
    <source>
        <dbReference type="EMBL" id="KAJ2897056.1"/>
    </source>
</evidence>
<proteinExistence type="predicted"/>
<dbReference type="PANTHER" id="PTHR35895:SF1">
    <property type="entry name" value="LIPID-BINDING SERUM GLYCOPROTEIN C-TERMINAL DOMAIN-CONTAINING PROTEIN"/>
    <property type="match status" value="1"/>
</dbReference>
<evidence type="ECO:0000313" key="3">
    <source>
        <dbReference type="Proteomes" id="UP001201980"/>
    </source>
</evidence>
<evidence type="ECO:0000256" key="1">
    <source>
        <dbReference type="SAM" id="Phobius"/>
    </source>
</evidence>
<dbReference type="EMBL" id="JAKWBI020000297">
    <property type="protein sequence ID" value="KAJ2897056.1"/>
    <property type="molecule type" value="Genomic_DNA"/>
</dbReference>
<gene>
    <name evidence="2" type="ORF">MKZ38_005006</name>
</gene>
<keyword evidence="1" id="KW-0472">Membrane</keyword>
<protein>
    <submittedName>
        <fullName evidence="2">Uncharacterized protein</fullName>
    </submittedName>
</protein>
<dbReference type="AlphaFoldDB" id="A0AAD5RKV8"/>
<comment type="caution">
    <text evidence="2">The sequence shown here is derived from an EMBL/GenBank/DDBJ whole genome shotgun (WGS) entry which is preliminary data.</text>
</comment>
<dbReference type="Pfam" id="PF12505">
    <property type="entry name" value="DUF3712"/>
    <property type="match status" value="1"/>
</dbReference>
<keyword evidence="1" id="KW-0812">Transmembrane</keyword>
<feature type="transmembrane region" description="Helical" evidence="1">
    <location>
        <begin position="33"/>
        <end position="57"/>
    </location>
</feature>
<sequence>MSISDTQKDNVVQQETVDIPQKQNRFKRHCARFWWIHLIVFIIIAVLVVVLVIFVAVPKIAQKKLDDAELTIEGIQVSNAIEDSMTMSINSTIYADDSIHATIEGFRGDMYLEDLEGHEPFASVDFPETTTASVQTVNITQNTAITNPDALATFNTWLIMNDTVRITVKGDTKVHVKGLSKAYGVTFKKTLEMKGMKNFETIKVTYGTISVLPDDNGDNFKGFVNIPNQSIFSIDLVSSASRKPSAEAALRLVAPSPSIPAAIICAKLTRCTSGLQGNATMKTVFEDEEIGVTYLDNLNLVPGDNNITMHSSIDQLPILQANNEEPYCEGADFPFYLTGINVTRNGENLTYFGEGMSRTTQLTEIPIGDILERDLNITASCGSD</sequence>
<dbReference type="PANTHER" id="PTHR35895">
    <property type="entry name" value="CHROMOSOME 16, WHOLE GENOME SHOTGUN SEQUENCE"/>
    <property type="match status" value="1"/>
</dbReference>
<name>A0AAD5RKV8_9PEZI</name>
<dbReference type="InterPro" id="IPR022185">
    <property type="entry name" value="DUF3712"/>
</dbReference>
<dbReference type="Proteomes" id="UP001201980">
    <property type="component" value="Unassembled WGS sequence"/>
</dbReference>
<dbReference type="InterPro" id="IPR046368">
    <property type="entry name" value="Tag1"/>
</dbReference>
<reference evidence="2" key="1">
    <citation type="submission" date="2022-07" db="EMBL/GenBank/DDBJ databases">
        <title>Draft genome sequence of Zalerion maritima ATCC 34329, a (micro)plastics degrading marine fungus.</title>
        <authorList>
            <person name="Paco A."/>
            <person name="Goncalves M.F.M."/>
            <person name="Rocha-Santos T.A.P."/>
            <person name="Alves A."/>
        </authorList>
    </citation>
    <scope>NUCLEOTIDE SEQUENCE</scope>
    <source>
        <strain evidence="2">ATCC 34329</strain>
    </source>
</reference>